<dbReference type="EMBL" id="PUIO01000064">
    <property type="protein sequence ID" value="PQP16399.1"/>
    <property type="molecule type" value="Genomic_DNA"/>
</dbReference>
<feature type="transmembrane region" description="Helical" evidence="1">
    <location>
        <begin position="340"/>
        <end position="358"/>
    </location>
</feature>
<name>A0A2S8INZ0_RHOOP</name>
<accession>A0A2S8INZ0</accession>
<keyword evidence="1" id="KW-0812">Transmembrane</keyword>
<reference evidence="3" key="1">
    <citation type="submission" date="2018-02" db="EMBL/GenBank/DDBJ databases">
        <title>Draft genome sequencing of Rhodococcus opacus KU647198.</title>
        <authorList>
            <person name="Zheng B.-X."/>
        </authorList>
    </citation>
    <scope>NUCLEOTIDE SEQUENCE [LARGE SCALE GENOMIC DNA]</scope>
    <source>
        <strain evidence="3">04-OD7</strain>
    </source>
</reference>
<protein>
    <submittedName>
        <fullName evidence="2">Uncharacterized protein</fullName>
    </submittedName>
</protein>
<keyword evidence="1" id="KW-1133">Transmembrane helix</keyword>
<evidence type="ECO:0000256" key="1">
    <source>
        <dbReference type="SAM" id="Phobius"/>
    </source>
</evidence>
<dbReference type="Proteomes" id="UP000239290">
    <property type="component" value="Unassembled WGS sequence"/>
</dbReference>
<organism evidence="2 3">
    <name type="scientific">Rhodococcus opacus</name>
    <name type="common">Nocardia opaca</name>
    <dbReference type="NCBI Taxonomy" id="37919"/>
    <lineage>
        <taxon>Bacteria</taxon>
        <taxon>Bacillati</taxon>
        <taxon>Actinomycetota</taxon>
        <taxon>Actinomycetes</taxon>
        <taxon>Mycobacteriales</taxon>
        <taxon>Nocardiaceae</taxon>
        <taxon>Rhodococcus</taxon>
    </lineage>
</organism>
<feature type="transmembrane region" description="Helical" evidence="1">
    <location>
        <begin position="370"/>
        <end position="391"/>
    </location>
</feature>
<evidence type="ECO:0000313" key="3">
    <source>
        <dbReference type="Proteomes" id="UP000239290"/>
    </source>
</evidence>
<evidence type="ECO:0000313" key="2">
    <source>
        <dbReference type="EMBL" id="PQP16399.1"/>
    </source>
</evidence>
<gene>
    <name evidence="2" type="ORF">C5613_36565</name>
</gene>
<feature type="transmembrane region" description="Helical" evidence="1">
    <location>
        <begin position="280"/>
        <end position="297"/>
    </location>
</feature>
<sequence>MDFDVTGPDGPGTLVPRVEIGARQALYLETLADSCGHPLPVELRDLLTSILGFSAKNLTGDISFKAYLEQQLGRTVPAPTLAKWEEVGSECRDMLRHRLDYFRGYSPAENPAIALPDLFTSGQLLDDDTATERLRQYSRWLEALHGKSKISPAHTDVAGELLDALADYANYYDLVVTMRVPLDEPFLVKIAERRDLDLSNFMNHGTQELVVADARTNHITFKVTDPNVRISRFRVLKYKSDDLIFQSHSNEQTRTFYANGNRDYRIRISFGLALLRRLQLVPYLAAGLLCLLGLALWDARDAVTGSDQTAVVGSDQTAVVGSDQTAVVGSDPTPVLDLRTLALIVGPAALAASVLLAREPSTLGSRLRQLSSLVLGAALLGLIATSAALYVKYIR</sequence>
<keyword evidence="1" id="KW-0472">Membrane</keyword>
<comment type="caution">
    <text evidence="2">The sequence shown here is derived from an EMBL/GenBank/DDBJ whole genome shotgun (WGS) entry which is preliminary data.</text>
</comment>
<dbReference type="AlphaFoldDB" id="A0A2S8INZ0"/>
<proteinExistence type="predicted"/>